<dbReference type="EMBL" id="ACCJ01000550">
    <property type="protein sequence ID" value="EEG51311.1"/>
    <property type="molecule type" value="Genomic_DNA"/>
</dbReference>
<accession>C0DBD6</accession>
<dbReference type="GO" id="GO:0046872">
    <property type="term" value="F:metal ion binding"/>
    <property type="evidence" value="ECO:0007669"/>
    <property type="project" value="UniProtKB-KW"/>
</dbReference>
<comment type="cofactor">
    <cofactor evidence="1">
        <name>thiamine diphosphate</name>
        <dbReference type="ChEBI" id="CHEBI:58937"/>
    </cofactor>
</comment>
<keyword evidence="4" id="KW-0479">Metal-binding</keyword>
<keyword evidence="5" id="KW-0786">Thiamine pyrophosphate</keyword>
<protein>
    <submittedName>
        <fullName evidence="7">Transketolase, thiamine diphosphate binding domain protein</fullName>
    </submittedName>
</protein>
<organism evidence="7 8">
    <name type="scientific">[Clostridium] asparagiforme DSM 15981</name>
    <dbReference type="NCBI Taxonomy" id="518636"/>
    <lineage>
        <taxon>Bacteria</taxon>
        <taxon>Bacillati</taxon>
        <taxon>Bacillota</taxon>
        <taxon>Clostridia</taxon>
        <taxon>Lachnospirales</taxon>
        <taxon>Lachnospiraceae</taxon>
        <taxon>Enterocloster</taxon>
    </lineage>
</organism>
<dbReference type="PROSITE" id="PS00801">
    <property type="entry name" value="TRANSKETOLASE_1"/>
    <property type="match status" value="1"/>
</dbReference>
<dbReference type="AlphaFoldDB" id="C0DBD6"/>
<keyword evidence="3" id="KW-0808">Transferase</keyword>
<gene>
    <name evidence="7" type="ORF">CLOSTASPAR_06591</name>
</gene>
<comment type="caution">
    <text evidence="7">The sequence shown here is derived from an EMBL/GenBank/DDBJ whole genome shotgun (WGS) entry which is preliminary data.</text>
</comment>
<dbReference type="PANTHER" id="PTHR47514:SF1">
    <property type="entry name" value="TRANSKETOLASE N-TERMINAL SECTION-RELATED"/>
    <property type="match status" value="1"/>
</dbReference>
<evidence type="ECO:0000256" key="5">
    <source>
        <dbReference type="ARBA" id="ARBA00023052"/>
    </source>
</evidence>
<evidence type="ECO:0000256" key="1">
    <source>
        <dbReference type="ARBA" id="ARBA00001964"/>
    </source>
</evidence>
<dbReference type="PANTHER" id="PTHR47514">
    <property type="entry name" value="TRANSKETOLASE N-TERMINAL SECTION-RELATED"/>
    <property type="match status" value="1"/>
</dbReference>
<dbReference type="InterPro" id="IPR005474">
    <property type="entry name" value="Transketolase_N"/>
</dbReference>
<evidence type="ECO:0000256" key="4">
    <source>
        <dbReference type="ARBA" id="ARBA00022723"/>
    </source>
</evidence>
<dbReference type="CDD" id="cd02012">
    <property type="entry name" value="TPP_TK"/>
    <property type="match status" value="1"/>
</dbReference>
<name>C0DBD6_9FIRM</name>
<sequence>MRRKTIMQYDKKAKELRAEILKMLYACQSGHPGGSLSCVEMLMALYYEVMKVDPKNPKDPDRDRFVLSKGHACPTLYAILADLGFFPKEDLANLRQIDSHLQGHPDCTKTPGVDMNTGSLGQGASLAMGLALAAKHAKAEYKVYAVLGDGECQEGLVWEAAMAAAHYKLDNLTFMLDYNKLQIDGSNDEVMSLGNIVKKFDAFGFECFEVDGHDMDAIVAALKAPVSGKPKFICCNTVKGKGVSFMEDQFGWHGSPMNKEQFEKALSEQEVE</sequence>
<dbReference type="Proteomes" id="UP000004756">
    <property type="component" value="Unassembled WGS sequence"/>
</dbReference>
<dbReference type="Gene3D" id="3.40.50.970">
    <property type="match status" value="1"/>
</dbReference>
<evidence type="ECO:0000313" key="8">
    <source>
        <dbReference type="Proteomes" id="UP000004756"/>
    </source>
</evidence>
<feature type="domain" description="Transketolase N-terminal" evidence="6">
    <location>
        <begin position="13"/>
        <end position="264"/>
    </location>
</feature>
<dbReference type="InterPro" id="IPR049557">
    <property type="entry name" value="Transketolase_CS"/>
</dbReference>
<keyword evidence="8" id="KW-1185">Reference proteome</keyword>
<evidence type="ECO:0000256" key="2">
    <source>
        <dbReference type="ARBA" id="ARBA00007131"/>
    </source>
</evidence>
<evidence type="ECO:0000259" key="6">
    <source>
        <dbReference type="Pfam" id="PF00456"/>
    </source>
</evidence>
<proteinExistence type="inferred from homology"/>
<comment type="similarity">
    <text evidence="2">Belongs to the transketolase family.</text>
</comment>
<dbReference type="HOGENOM" id="CLU_009227_4_1_9"/>
<reference evidence="7 8" key="1">
    <citation type="submission" date="2009-02" db="EMBL/GenBank/DDBJ databases">
        <title>Draft genome sequence of Clostridium asparagiforme (DSM 15981).</title>
        <authorList>
            <person name="Sudarsanam P."/>
            <person name="Ley R."/>
            <person name="Guruge J."/>
            <person name="Turnbaugh P.J."/>
            <person name="Mahowald M."/>
            <person name="Liep D."/>
            <person name="Gordon J."/>
        </authorList>
    </citation>
    <scope>NUCLEOTIDE SEQUENCE [LARGE SCALE GENOMIC DNA]</scope>
    <source>
        <strain evidence="7 8">DSM 15981</strain>
    </source>
</reference>
<dbReference type="InterPro" id="IPR029061">
    <property type="entry name" value="THDP-binding"/>
</dbReference>
<evidence type="ECO:0000256" key="3">
    <source>
        <dbReference type="ARBA" id="ARBA00022679"/>
    </source>
</evidence>
<dbReference type="SUPFAM" id="SSF52518">
    <property type="entry name" value="Thiamin diphosphate-binding fold (THDP-binding)"/>
    <property type="match status" value="1"/>
</dbReference>
<dbReference type="Pfam" id="PF00456">
    <property type="entry name" value="Transketolase_N"/>
    <property type="match status" value="1"/>
</dbReference>
<evidence type="ECO:0000313" key="7">
    <source>
        <dbReference type="EMBL" id="EEG51311.1"/>
    </source>
</evidence>
<dbReference type="GO" id="GO:0016740">
    <property type="term" value="F:transferase activity"/>
    <property type="evidence" value="ECO:0007669"/>
    <property type="project" value="UniProtKB-KW"/>
</dbReference>